<feature type="region of interest" description="Disordered" evidence="7">
    <location>
        <begin position="197"/>
        <end position="221"/>
    </location>
</feature>
<name>A0A1H9F6C5_9LACT</name>
<dbReference type="Pfam" id="PF10035">
    <property type="entry name" value="DUF2179"/>
    <property type="match status" value="1"/>
</dbReference>
<keyword evidence="3 6" id="KW-0812">Transmembrane</keyword>
<dbReference type="InterPro" id="IPR019264">
    <property type="entry name" value="DUF2179"/>
</dbReference>
<feature type="domain" description="DUF5698" evidence="9">
    <location>
        <begin position="21"/>
        <end position="78"/>
    </location>
</feature>
<proteinExistence type="inferred from homology"/>
<sequence length="221" mass="25242">MDWIILLQIFTINLVYIVINTLRLLLTMKGYRRIAPLISIAEVVVYTTGLSLVMQYISQPIYLMVYALGFGVGIYIGILLEDRLALGYSVIQVFTSKTDVHLPQQLRALGYGVTEQPGYGRDGERTVLTILTPRKNETTLSKTIDELSEKAFYISYSAKYVNGGFWTKRINKTQIEESETLIRDHELEKTVEEELALHSDEFQTQRADHDQVEPTVDNSEK</sequence>
<feature type="domain" description="DUF2179" evidence="8">
    <location>
        <begin position="111"/>
        <end position="163"/>
    </location>
</feature>
<dbReference type="InterPro" id="IPR044035">
    <property type="entry name" value="DUF5698"/>
</dbReference>
<evidence type="ECO:0000259" key="9">
    <source>
        <dbReference type="Pfam" id="PF18955"/>
    </source>
</evidence>
<dbReference type="PANTHER" id="PTHR40060:SF1">
    <property type="entry name" value="UPF0316 PROTEIN YEBE"/>
    <property type="match status" value="1"/>
</dbReference>
<dbReference type="Pfam" id="PF18955">
    <property type="entry name" value="DUF5698"/>
    <property type="match status" value="1"/>
</dbReference>
<feature type="transmembrane region" description="Helical" evidence="6">
    <location>
        <begin position="6"/>
        <end position="25"/>
    </location>
</feature>
<accession>A0A1H9F6C5</accession>
<dbReference type="OrthoDB" id="48231at2"/>
<keyword evidence="5 6" id="KW-0472">Membrane</keyword>
<dbReference type="PANTHER" id="PTHR40060">
    <property type="entry name" value="UPF0316 PROTEIN YEBE"/>
    <property type="match status" value="1"/>
</dbReference>
<dbReference type="CDD" id="cd16381">
    <property type="entry name" value="YitT_C_like_1"/>
    <property type="match status" value="1"/>
</dbReference>
<evidence type="ECO:0000256" key="2">
    <source>
        <dbReference type="ARBA" id="ARBA00022475"/>
    </source>
</evidence>
<keyword evidence="2 6" id="KW-1003">Cell membrane</keyword>
<evidence type="ECO:0000259" key="8">
    <source>
        <dbReference type="Pfam" id="PF10035"/>
    </source>
</evidence>
<evidence type="ECO:0000256" key="5">
    <source>
        <dbReference type="ARBA" id="ARBA00023136"/>
    </source>
</evidence>
<evidence type="ECO:0000256" key="1">
    <source>
        <dbReference type="ARBA" id="ARBA00004651"/>
    </source>
</evidence>
<evidence type="ECO:0000256" key="4">
    <source>
        <dbReference type="ARBA" id="ARBA00022989"/>
    </source>
</evidence>
<dbReference type="EMBL" id="FOEN01000008">
    <property type="protein sequence ID" value="SEQ33419.1"/>
    <property type="molecule type" value="Genomic_DNA"/>
</dbReference>
<dbReference type="Proteomes" id="UP000198833">
    <property type="component" value="Unassembled WGS sequence"/>
</dbReference>
<dbReference type="InterPro" id="IPR022930">
    <property type="entry name" value="UPF0316"/>
</dbReference>
<protein>
    <recommendedName>
        <fullName evidence="6">UPF0316 protein SAMN04488558_10883</fullName>
    </recommendedName>
</protein>
<comment type="similarity">
    <text evidence="6">Belongs to the UPF0316 family.</text>
</comment>
<organism evidence="10 11">
    <name type="scientific">Ignavigranum ruoffiae</name>
    <dbReference type="NCBI Taxonomy" id="89093"/>
    <lineage>
        <taxon>Bacteria</taxon>
        <taxon>Bacillati</taxon>
        <taxon>Bacillota</taxon>
        <taxon>Bacilli</taxon>
        <taxon>Lactobacillales</taxon>
        <taxon>Aerococcaceae</taxon>
        <taxon>Ignavigranum</taxon>
    </lineage>
</organism>
<dbReference type="STRING" id="89093.SAMN04488558_10883"/>
<evidence type="ECO:0000313" key="10">
    <source>
        <dbReference type="EMBL" id="SEQ33419.1"/>
    </source>
</evidence>
<dbReference type="NCBIfam" id="NF003194">
    <property type="entry name" value="PRK04164.1-5"/>
    <property type="match status" value="1"/>
</dbReference>
<feature type="transmembrane region" description="Helical" evidence="6">
    <location>
        <begin position="63"/>
        <end position="80"/>
    </location>
</feature>
<dbReference type="GO" id="GO:0005886">
    <property type="term" value="C:plasma membrane"/>
    <property type="evidence" value="ECO:0007669"/>
    <property type="project" value="UniProtKB-SubCell"/>
</dbReference>
<feature type="transmembrane region" description="Helical" evidence="6">
    <location>
        <begin position="37"/>
        <end position="57"/>
    </location>
</feature>
<evidence type="ECO:0000256" key="6">
    <source>
        <dbReference type="HAMAP-Rule" id="MF_01515"/>
    </source>
</evidence>
<reference evidence="10 11" key="1">
    <citation type="submission" date="2016-10" db="EMBL/GenBank/DDBJ databases">
        <authorList>
            <person name="de Groot N.N."/>
        </authorList>
    </citation>
    <scope>NUCLEOTIDE SEQUENCE [LARGE SCALE GENOMIC DNA]</scope>
    <source>
        <strain evidence="10 11">DSM 15695</strain>
    </source>
</reference>
<dbReference type="HAMAP" id="MF_01515">
    <property type="entry name" value="UPF0316"/>
    <property type="match status" value="1"/>
</dbReference>
<comment type="subcellular location">
    <subcellularLocation>
        <location evidence="1 6">Cell membrane</location>
        <topology evidence="1 6">Multi-pass membrane protein</topology>
    </subcellularLocation>
</comment>
<gene>
    <name evidence="10" type="ORF">SAMN04488558_10883</name>
</gene>
<evidence type="ECO:0000256" key="3">
    <source>
        <dbReference type="ARBA" id="ARBA00022692"/>
    </source>
</evidence>
<evidence type="ECO:0000313" key="11">
    <source>
        <dbReference type="Proteomes" id="UP000198833"/>
    </source>
</evidence>
<dbReference type="AlphaFoldDB" id="A0A1H9F6C5"/>
<keyword evidence="4 6" id="KW-1133">Transmembrane helix</keyword>
<evidence type="ECO:0000256" key="7">
    <source>
        <dbReference type="SAM" id="MobiDB-lite"/>
    </source>
</evidence>
<keyword evidence="11" id="KW-1185">Reference proteome</keyword>